<dbReference type="EMBL" id="UGYT01000001">
    <property type="protein sequence ID" value="SUI73062.1"/>
    <property type="molecule type" value="Genomic_DNA"/>
</dbReference>
<name>A0A380A3V4_SHIFL</name>
<organism evidence="1 2">
    <name type="scientific">Shigella flexneri</name>
    <dbReference type="NCBI Taxonomy" id="623"/>
    <lineage>
        <taxon>Bacteria</taxon>
        <taxon>Pseudomonadati</taxon>
        <taxon>Pseudomonadota</taxon>
        <taxon>Gammaproteobacteria</taxon>
        <taxon>Enterobacterales</taxon>
        <taxon>Enterobacteriaceae</taxon>
        <taxon>Shigella</taxon>
    </lineage>
</organism>
<evidence type="ECO:0000313" key="1">
    <source>
        <dbReference type="EMBL" id="SUI73062.1"/>
    </source>
</evidence>
<proteinExistence type="predicted"/>
<dbReference type="AlphaFoldDB" id="A0A380A3V4"/>
<dbReference type="Pfam" id="PF02413">
    <property type="entry name" value="Caudo_TAP"/>
    <property type="match status" value="1"/>
</dbReference>
<evidence type="ECO:0000313" key="2">
    <source>
        <dbReference type="Proteomes" id="UP000254880"/>
    </source>
</evidence>
<dbReference type="InterPro" id="IPR003458">
    <property type="entry name" value="Phage_T4_Gp38_tail_assem"/>
</dbReference>
<reference evidence="1 2" key="1">
    <citation type="submission" date="2018-06" db="EMBL/GenBank/DDBJ databases">
        <authorList>
            <consortium name="Pathogen Informatics"/>
            <person name="Doyle S."/>
        </authorList>
    </citation>
    <scope>NUCLEOTIDE SEQUENCE [LARGE SCALE GENOMIC DNA]</scope>
    <source>
        <strain evidence="1 2">NCTC9783</strain>
    </source>
</reference>
<sequence>MLHLKNITAGNPKTAEQYQMTKRYSVTWLFSEDGKNWYEELKNFASDTIKIAYTGDGRVVWVGKDVTGIEPRNASVIEVPDITANRRITAPGYWFYRNDEFVFDYRLKAEDERDALLAQVSARTGEWEEDLLLGLISDEDKEKLKACRIYAKSLQAMDFSTITDKSSYNAIEWPPLRKVLPDLIYREKNNVCSDIRCAD</sequence>
<dbReference type="Proteomes" id="UP000254880">
    <property type="component" value="Unassembled WGS sequence"/>
</dbReference>
<protein>
    <submittedName>
        <fullName evidence="1">Tail fiber assembly protein</fullName>
    </submittedName>
</protein>
<gene>
    <name evidence="1" type="ORF">NCTC9783_02169</name>
</gene>
<accession>A0A380A3V4</accession>